<sequence>MSLIDEYLDHDDLSHLQDQEKAFTVVSKETIRRLSPRKPISLSPEHTLQEAIHLMQDKRIGAVIIAEKKVPVGIFTERDLLFKVLKTNPDLNQAKLREYMTPDPVTLFIEDKIAFALNQMTLGGFRHLPVVDEKGHLTGIVSVKDIVEYLAGLVPEEVYNLRPTPLRSGFQTAEGG</sequence>
<dbReference type="InterPro" id="IPR000644">
    <property type="entry name" value="CBS_dom"/>
</dbReference>
<comment type="caution">
    <text evidence="4">The sequence shown here is derived from an EMBL/GenBank/DDBJ whole genome shotgun (WGS) entry which is preliminary data.</text>
</comment>
<protein>
    <recommendedName>
        <fullName evidence="3">CBS domain-containing protein</fullName>
    </recommendedName>
</protein>
<evidence type="ECO:0000259" key="3">
    <source>
        <dbReference type="PROSITE" id="PS51371"/>
    </source>
</evidence>
<dbReference type="SUPFAM" id="SSF54631">
    <property type="entry name" value="CBS-domain pair"/>
    <property type="match status" value="1"/>
</dbReference>
<evidence type="ECO:0000256" key="1">
    <source>
        <dbReference type="ARBA" id="ARBA00023122"/>
    </source>
</evidence>
<evidence type="ECO:0000313" key="4">
    <source>
        <dbReference type="EMBL" id="PIW18465.1"/>
    </source>
</evidence>
<name>A0A2M7G8P2_9BACT</name>
<dbReference type="AlphaFoldDB" id="A0A2M7G8P2"/>
<dbReference type="InterPro" id="IPR046342">
    <property type="entry name" value="CBS_dom_sf"/>
</dbReference>
<dbReference type="PANTHER" id="PTHR43080:SF2">
    <property type="entry name" value="CBS DOMAIN-CONTAINING PROTEIN"/>
    <property type="match status" value="1"/>
</dbReference>
<organism evidence="4 5">
    <name type="scientific">bacterium (Candidatus Blackallbacteria) CG17_big_fil_post_rev_8_21_14_2_50_48_46</name>
    <dbReference type="NCBI Taxonomy" id="2014261"/>
    <lineage>
        <taxon>Bacteria</taxon>
        <taxon>Candidatus Blackallbacteria</taxon>
    </lineage>
</organism>
<dbReference type="Gene3D" id="3.10.580.10">
    <property type="entry name" value="CBS-domain"/>
    <property type="match status" value="1"/>
</dbReference>
<dbReference type="EMBL" id="PFFQ01000012">
    <property type="protein sequence ID" value="PIW18465.1"/>
    <property type="molecule type" value="Genomic_DNA"/>
</dbReference>
<keyword evidence="1 2" id="KW-0129">CBS domain</keyword>
<accession>A0A2M7G8P2</accession>
<dbReference type="PROSITE" id="PS51371">
    <property type="entry name" value="CBS"/>
    <property type="match status" value="2"/>
</dbReference>
<feature type="domain" description="CBS" evidence="3">
    <location>
        <begin position="34"/>
        <end position="91"/>
    </location>
</feature>
<proteinExistence type="predicted"/>
<dbReference type="Pfam" id="PF00571">
    <property type="entry name" value="CBS"/>
    <property type="match status" value="2"/>
</dbReference>
<dbReference type="Proteomes" id="UP000231019">
    <property type="component" value="Unassembled WGS sequence"/>
</dbReference>
<dbReference type="InterPro" id="IPR051257">
    <property type="entry name" value="Diverse_CBS-Domain"/>
</dbReference>
<evidence type="ECO:0000256" key="2">
    <source>
        <dbReference type="PROSITE-ProRule" id="PRU00703"/>
    </source>
</evidence>
<dbReference type="PANTHER" id="PTHR43080">
    <property type="entry name" value="CBS DOMAIN-CONTAINING PROTEIN CBSX3, MITOCHONDRIAL"/>
    <property type="match status" value="1"/>
</dbReference>
<gene>
    <name evidence="4" type="ORF">COW36_04020</name>
</gene>
<reference evidence="4 5" key="1">
    <citation type="submission" date="2017-09" db="EMBL/GenBank/DDBJ databases">
        <title>Depth-based differentiation of microbial function through sediment-hosted aquifers and enrichment of novel symbionts in the deep terrestrial subsurface.</title>
        <authorList>
            <person name="Probst A.J."/>
            <person name="Ladd B."/>
            <person name="Jarett J.K."/>
            <person name="Geller-Mcgrath D.E."/>
            <person name="Sieber C.M."/>
            <person name="Emerson J.B."/>
            <person name="Anantharaman K."/>
            <person name="Thomas B.C."/>
            <person name="Malmstrom R."/>
            <person name="Stieglmeier M."/>
            <person name="Klingl A."/>
            <person name="Woyke T."/>
            <person name="Ryan C.M."/>
            <person name="Banfield J.F."/>
        </authorList>
    </citation>
    <scope>NUCLEOTIDE SEQUENCE [LARGE SCALE GENOMIC DNA]</scope>
    <source>
        <strain evidence="4">CG17_big_fil_post_rev_8_21_14_2_50_48_46</strain>
    </source>
</reference>
<feature type="domain" description="CBS" evidence="3">
    <location>
        <begin position="100"/>
        <end position="156"/>
    </location>
</feature>
<evidence type="ECO:0000313" key="5">
    <source>
        <dbReference type="Proteomes" id="UP000231019"/>
    </source>
</evidence>
<dbReference type="SMART" id="SM00116">
    <property type="entry name" value="CBS"/>
    <property type="match status" value="2"/>
</dbReference>